<comment type="caution">
    <text evidence="2">The sequence shown here is derived from an EMBL/GenBank/DDBJ whole genome shotgun (WGS) entry which is preliminary data.</text>
</comment>
<feature type="signal peptide" evidence="1">
    <location>
        <begin position="1"/>
        <end position="19"/>
    </location>
</feature>
<organism evidence="2 3">
    <name type="scientific">Dysgonomonas gadei ATCC BAA-286</name>
    <dbReference type="NCBI Taxonomy" id="742766"/>
    <lineage>
        <taxon>Bacteria</taxon>
        <taxon>Pseudomonadati</taxon>
        <taxon>Bacteroidota</taxon>
        <taxon>Bacteroidia</taxon>
        <taxon>Bacteroidales</taxon>
        <taxon>Dysgonomonadaceae</taxon>
        <taxon>Dysgonomonas</taxon>
    </lineage>
</organism>
<gene>
    <name evidence="2" type="ORF">HMPREF9455_01171</name>
</gene>
<feature type="chain" id="PRO_5003324027" description="DUF4251 domain-containing protein" evidence="1">
    <location>
        <begin position="20"/>
        <end position="156"/>
    </location>
</feature>
<sequence>MKTLIATALIALFMISCKSGESLSKQETISQITNKVESQNYKFVPTTALPTSGKSINLNYSYSLRISKDTVDSYLPYFGRAYVAPMSTDEGGIKFISTDFEYTQTKGKKDMWEVAIKPRDNAKKYTLTLQIGNTGYATLTVQDTNRQTISFYGKIE</sequence>
<dbReference type="Gene3D" id="2.40.128.410">
    <property type="match status" value="1"/>
</dbReference>
<dbReference type="HOGENOM" id="CLU_122390_1_0_10"/>
<dbReference type="AlphaFoldDB" id="F5IUM1"/>
<dbReference type="InterPro" id="IPR025347">
    <property type="entry name" value="DUF4251"/>
</dbReference>
<name>F5IUM1_9BACT</name>
<dbReference type="Pfam" id="PF14059">
    <property type="entry name" value="DUF4251"/>
    <property type="match status" value="1"/>
</dbReference>
<dbReference type="OrthoDB" id="1097715at2"/>
<protein>
    <recommendedName>
        <fullName evidence="4">DUF4251 domain-containing protein</fullName>
    </recommendedName>
</protein>
<dbReference type="Proteomes" id="UP000004913">
    <property type="component" value="Unassembled WGS sequence"/>
</dbReference>
<evidence type="ECO:0000256" key="1">
    <source>
        <dbReference type="SAM" id="SignalP"/>
    </source>
</evidence>
<keyword evidence="1" id="KW-0732">Signal</keyword>
<dbReference type="RefSeq" id="WP_006798686.1">
    <property type="nucleotide sequence ID" value="NZ_GL891980.1"/>
</dbReference>
<dbReference type="PROSITE" id="PS51257">
    <property type="entry name" value="PROKAR_LIPOPROTEIN"/>
    <property type="match status" value="1"/>
</dbReference>
<reference evidence="2 3" key="1">
    <citation type="submission" date="2011-04" db="EMBL/GenBank/DDBJ databases">
        <title>The Genome Sequence of Dysgonomonas gadei ATCC BAA-286.</title>
        <authorList>
            <consortium name="The Broad Institute Genome Sequencing Platform"/>
            <person name="Earl A."/>
            <person name="Ward D."/>
            <person name="Feldgarden M."/>
            <person name="Gevers D."/>
            <person name="Pudlo N."/>
            <person name="Martens E."/>
            <person name="Allen-Vercoe E."/>
            <person name="Young S.K."/>
            <person name="Zeng Q."/>
            <person name="Gargeya S."/>
            <person name="Fitzgerald M."/>
            <person name="Haas B."/>
            <person name="Abouelleil A."/>
            <person name="Alvarado L."/>
            <person name="Arachchi H.M."/>
            <person name="Berlin A."/>
            <person name="Brown A."/>
            <person name="Chapman S.B."/>
            <person name="Chen Z."/>
            <person name="Dunbar C."/>
            <person name="Freedman E."/>
            <person name="Gearin G."/>
            <person name="Gellesch M."/>
            <person name="Goldberg J."/>
            <person name="Griggs A."/>
            <person name="Gujja S."/>
            <person name="Heiman D."/>
            <person name="Howarth C."/>
            <person name="Larson L."/>
            <person name="Lui A."/>
            <person name="MacDonald P.J.P."/>
            <person name="Mehta T."/>
            <person name="Montmayeur A."/>
            <person name="Murphy C."/>
            <person name="Neiman D."/>
            <person name="Pearson M."/>
            <person name="Priest M."/>
            <person name="Roberts A."/>
            <person name="Saif S."/>
            <person name="Shea T."/>
            <person name="Shenoy N."/>
            <person name="Sisk P."/>
            <person name="Stolte C."/>
            <person name="Sykes S."/>
            <person name="Yandava C."/>
            <person name="Wortman J."/>
            <person name="Nusbaum C."/>
            <person name="Birren B."/>
        </authorList>
    </citation>
    <scope>NUCLEOTIDE SEQUENCE [LARGE SCALE GENOMIC DNA]</scope>
    <source>
        <strain evidence="2 3">ATCC BAA-286</strain>
    </source>
</reference>
<dbReference type="STRING" id="742766.HMPREF9455_01171"/>
<dbReference type="EMBL" id="ADLV01000015">
    <property type="protein sequence ID" value="EGK02921.1"/>
    <property type="molecule type" value="Genomic_DNA"/>
</dbReference>
<accession>F5IUM1</accession>
<dbReference type="eggNOG" id="ENOG50330M9">
    <property type="taxonomic scope" value="Bacteria"/>
</dbReference>
<proteinExistence type="predicted"/>
<evidence type="ECO:0008006" key="4">
    <source>
        <dbReference type="Google" id="ProtNLM"/>
    </source>
</evidence>
<keyword evidence="3" id="KW-1185">Reference proteome</keyword>
<evidence type="ECO:0000313" key="3">
    <source>
        <dbReference type="Proteomes" id="UP000004913"/>
    </source>
</evidence>
<evidence type="ECO:0000313" key="2">
    <source>
        <dbReference type="EMBL" id="EGK02921.1"/>
    </source>
</evidence>